<dbReference type="InterPro" id="IPR015943">
    <property type="entry name" value="WD40/YVTN_repeat-like_dom_sf"/>
</dbReference>
<sequence>MKAKKPRLKKKLKRVNRTLLFVASLLLCVSLSAQNIPVFGWKTQFSYYNIQEVTTGASQLFARTDNALYYYDLADNSINLLNKNTGLSEVGIGAIAYSEQHQMLAIGYSNGNLDLWSESSFRNISEIKSSSNLQQKAFRKLRFKDNELWGATDFGMVRYSLEKLEFVEAYQNIGTNGERLAVNDMAFTADRVFAATEDGIIDASLADDTNRQDFNFWNRTLTGINFEHIISVDNTLFAAASNDLFRYENGTWNFHSNFSEPIQALESNQTLYIITDKHIYSLEGDALTTLYTAPTGETLNDISFLNNEFWLGSNELGLLRFQDLSVEHTTLIPDGPANDVLLSSSFKEHTQYWVSENSISVKTPSESWENLAVRDQSNRLISDLNDIDLGLNQLAVSSYSNGVFLQTENGFENLVDLNPNHLLKTTNANAYNIPAIATDTEATLWIVQRQLGQPISFYNEAANVWGTVTIYNPRGEYANDIFVASNGDKWLSIDDSQGGGILVFNEEDNAERYLNINGGQGGLPGSLVTDIAQDQDLYIWIATDEGVCFFPNQNAILANTSLTASVPIFENRLLLRDEHLTAIAVDPANRKWIGTLDNGIWLFSETGEELIFHFTTENSPLPSNEITAVNITPSTGEVFIATPKGLVTFKGDATAGTAQHENVKIYPNPVAPNFNRNIVIEGLVNNAKLKITDASGNLVREVNANGSTAIWNGRTINGDRVSSGVYLVFSTNFDGTETFVGKIVVI</sequence>
<dbReference type="AlphaFoldDB" id="A0A1I0N446"/>
<evidence type="ECO:0000313" key="4">
    <source>
        <dbReference type="EMBL" id="SEV95809.1"/>
    </source>
</evidence>
<dbReference type="STRING" id="1267423.SAMN05216290_0916"/>
<dbReference type="EMBL" id="FOIR01000001">
    <property type="protein sequence ID" value="SEV95809.1"/>
    <property type="molecule type" value="Genomic_DNA"/>
</dbReference>
<feature type="domain" description="Secretion system C-terminal sorting" evidence="2">
    <location>
        <begin position="665"/>
        <end position="744"/>
    </location>
</feature>
<dbReference type="NCBIfam" id="TIGR04183">
    <property type="entry name" value="Por_Secre_tail"/>
    <property type="match status" value="1"/>
</dbReference>
<feature type="chain" id="PRO_5011440717" evidence="1">
    <location>
        <begin position="36"/>
        <end position="746"/>
    </location>
</feature>
<dbReference type="Pfam" id="PF21544">
    <property type="entry name" value="PorZ_N_b_propeller"/>
    <property type="match status" value="1"/>
</dbReference>
<dbReference type="SUPFAM" id="SSF69322">
    <property type="entry name" value="Tricorn protease domain 2"/>
    <property type="match status" value="1"/>
</dbReference>
<dbReference type="SUPFAM" id="SSF63829">
    <property type="entry name" value="Calcium-dependent phosphotriesterase"/>
    <property type="match status" value="1"/>
</dbReference>
<accession>A0A1I0N446</accession>
<dbReference type="InterPro" id="IPR048954">
    <property type="entry name" value="PorZ_N"/>
</dbReference>
<organism evidence="4 5">
    <name type="scientific">Roseivirga pacifica</name>
    <dbReference type="NCBI Taxonomy" id="1267423"/>
    <lineage>
        <taxon>Bacteria</taxon>
        <taxon>Pseudomonadati</taxon>
        <taxon>Bacteroidota</taxon>
        <taxon>Cytophagia</taxon>
        <taxon>Cytophagales</taxon>
        <taxon>Roseivirgaceae</taxon>
        <taxon>Roseivirga</taxon>
    </lineage>
</organism>
<protein>
    <submittedName>
        <fullName evidence="4">Por secretion system C-terminal sorting domain-containing protein</fullName>
    </submittedName>
</protein>
<name>A0A1I0N446_9BACT</name>
<dbReference type="GeneID" id="99985655"/>
<evidence type="ECO:0000313" key="5">
    <source>
        <dbReference type="Proteomes" id="UP000199437"/>
    </source>
</evidence>
<dbReference type="Gene3D" id="2.60.40.4070">
    <property type="match status" value="1"/>
</dbReference>
<dbReference type="Gene3D" id="2.130.10.10">
    <property type="entry name" value="YVTN repeat-like/Quinoprotein amine dehydrogenase"/>
    <property type="match status" value="3"/>
</dbReference>
<dbReference type="OrthoDB" id="9807410at2"/>
<keyword evidence="1" id="KW-0732">Signal</keyword>
<dbReference type="RefSeq" id="WP_090257288.1">
    <property type="nucleotide sequence ID" value="NZ_FOIR01000001.1"/>
</dbReference>
<evidence type="ECO:0000256" key="1">
    <source>
        <dbReference type="SAM" id="SignalP"/>
    </source>
</evidence>
<feature type="domain" description="PorZ N-terminal beta-propeller" evidence="3">
    <location>
        <begin position="60"/>
        <end position="218"/>
    </location>
</feature>
<feature type="signal peptide" evidence="1">
    <location>
        <begin position="1"/>
        <end position="35"/>
    </location>
</feature>
<dbReference type="Proteomes" id="UP000199437">
    <property type="component" value="Unassembled WGS sequence"/>
</dbReference>
<proteinExistence type="predicted"/>
<keyword evidence="5" id="KW-1185">Reference proteome</keyword>
<evidence type="ECO:0000259" key="2">
    <source>
        <dbReference type="Pfam" id="PF18962"/>
    </source>
</evidence>
<dbReference type="Pfam" id="PF18962">
    <property type="entry name" value="Por_Secre_tail"/>
    <property type="match status" value="1"/>
</dbReference>
<reference evidence="5" key="1">
    <citation type="submission" date="2016-10" db="EMBL/GenBank/DDBJ databases">
        <authorList>
            <person name="Varghese N."/>
            <person name="Submissions S."/>
        </authorList>
    </citation>
    <scope>NUCLEOTIDE SEQUENCE [LARGE SCALE GENOMIC DNA]</scope>
    <source>
        <strain evidence="5">CGMCC 1.12402</strain>
    </source>
</reference>
<evidence type="ECO:0000259" key="3">
    <source>
        <dbReference type="Pfam" id="PF21544"/>
    </source>
</evidence>
<dbReference type="InterPro" id="IPR026444">
    <property type="entry name" value="Secre_tail"/>
</dbReference>
<gene>
    <name evidence="4" type="ORF">SAMN05216290_0916</name>
</gene>